<dbReference type="SMART" id="SM00315">
    <property type="entry name" value="RGS"/>
    <property type="match status" value="1"/>
</dbReference>
<evidence type="ECO:0000256" key="1">
    <source>
        <dbReference type="ARBA" id="ARBA00022700"/>
    </source>
</evidence>
<dbReference type="SMART" id="SM00049">
    <property type="entry name" value="DEP"/>
    <property type="match status" value="1"/>
</dbReference>
<dbReference type="AlphaFoldDB" id="A0A376B7L6"/>
<dbReference type="Gene3D" id="1.10.167.10">
    <property type="entry name" value="Regulator of G-protein Signalling 4, domain 2"/>
    <property type="match status" value="1"/>
</dbReference>
<evidence type="ECO:0000256" key="2">
    <source>
        <dbReference type="SAM" id="MobiDB-lite"/>
    </source>
</evidence>
<dbReference type="Gene3D" id="1.10.10.10">
    <property type="entry name" value="Winged helix-like DNA-binding domain superfamily/Winged helix DNA-binding domain"/>
    <property type="match status" value="1"/>
</dbReference>
<dbReference type="CDD" id="cd04450">
    <property type="entry name" value="DEP_RGS7-like"/>
    <property type="match status" value="1"/>
</dbReference>
<sequence>MLKMAINPTNSTSSSDILPKKLEPSSSSSSTSSSVTSLEAAPVSEPFNKNSTLHEVASKHFKRTPKGLLFTKDIKDVYSLLLLCLDLTAKPFKKSKNLFSNLTQNNKYPYSFYLTDAIEVMKNLKITVDTHSTAMSILYSINEEFSYQLIKIFTKAKLLHSPADRTRSEPKEKVILQPTPKGVAILQKYVRDIGLKELPSIIYSNLNSMELFTFERSSLTDSIVYSQSFVQILFAKVFGPKPNYWSPSNPDDSLPTLLYLLSCTDDTFTFEDIRPSLLSIVGEQCDGINGDLNGQNNQNVKSNVHISTSKMSASVLKQPSSLSSETVSMDDATRVSPLTHRFFTNPNSDSHVQYYVSSCGLRLLRNLSTDNEHESANSNTKNDDGNGDGNITIDCAFSTKALWQWLMDCTDIIYTKEAISIASLFLKYGLIVPLHSLNGTKKRKFVISKNIYYTFSKLGWEKVNWAEQAYIENKNGVKVSYADQSGINGSNGGLAKCNIKNKNIGEHENIGLTGPLVDSSKKSQIANSGRNAGSDANINCIMKNISKNVNFVHKNLSTILSDPGLRYLFRVHLEKELCVENLDCYIEIKRFLNRMVQLEKLVDSRNKNKALRFQKQKMSLENITPSRLPSKKKKSQKPIKNILSETINAALVKQVNECLSIAYHIYSTYITIGAPHQLNLDYSLREGVTAVILHPNSPISTSNVTELQVLKDFTSTNSSPIRPKDPTKTSIFDIELKSLEKRQEKRELTKGNFFNSPKLSEQRKYDGTISLHIDEPPVAASSFLKNLCSTPTDSLVSNTLQVLQSLKPLYDEILEKVYKMMEFDSLPKFIESNSLKDSLPR</sequence>
<dbReference type="Proteomes" id="UP000262825">
    <property type="component" value="Unassembled WGS sequence"/>
</dbReference>
<dbReference type="PANTHER" id="PTHR10845">
    <property type="entry name" value="REGULATOR OF G PROTEIN SIGNALING"/>
    <property type="match status" value="1"/>
</dbReference>
<dbReference type="PANTHER" id="PTHR10845:SF192">
    <property type="entry name" value="DOUBLE HIT, ISOFORM B"/>
    <property type="match status" value="1"/>
</dbReference>
<dbReference type="VEuPathDB" id="FungiDB:SCODWIG_02245"/>
<dbReference type="InterPro" id="IPR044926">
    <property type="entry name" value="RGS_subdomain_2"/>
</dbReference>
<feature type="compositionally biased region" description="Polar residues" evidence="2">
    <location>
        <begin position="7"/>
        <end position="16"/>
    </location>
</feature>
<protein>
    <submittedName>
        <fullName evidence="5">Related to Protein SST2</fullName>
    </submittedName>
</protein>
<dbReference type="InterPro" id="IPR036390">
    <property type="entry name" value="WH_DNA-bd_sf"/>
</dbReference>
<dbReference type="PROSITE" id="PS50132">
    <property type="entry name" value="RGS"/>
    <property type="match status" value="1"/>
</dbReference>
<gene>
    <name evidence="5" type="ORF">SCODWIG_02245</name>
</gene>
<evidence type="ECO:0000313" key="5">
    <source>
        <dbReference type="EMBL" id="SSD60484.1"/>
    </source>
</evidence>
<evidence type="ECO:0000259" key="3">
    <source>
        <dbReference type="PROSITE" id="PS50132"/>
    </source>
</evidence>
<organism evidence="5 6">
    <name type="scientific">Saccharomycodes ludwigii</name>
    <dbReference type="NCBI Taxonomy" id="36035"/>
    <lineage>
        <taxon>Eukaryota</taxon>
        <taxon>Fungi</taxon>
        <taxon>Dikarya</taxon>
        <taxon>Ascomycota</taxon>
        <taxon>Saccharomycotina</taxon>
        <taxon>Saccharomycetes</taxon>
        <taxon>Saccharomycodales</taxon>
        <taxon>Saccharomycodaceae</taxon>
        <taxon>Saccharomycodes</taxon>
    </lineage>
</organism>
<proteinExistence type="predicted"/>
<dbReference type="GO" id="GO:0035556">
    <property type="term" value="P:intracellular signal transduction"/>
    <property type="evidence" value="ECO:0007669"/>
    <property type="project" value="InterPro"/>
</dbReference>
<dbReference type="SUPFAM" id="SSF46785">
    <property type="entry name" value="Winged helix' DNA-binding domain"/>
    <property type="match status" value="1"/>
</dbReference>
<feature type="domain" description="RGS" evidence="3">
    <location>
        <begin position="555"/>
        <end position="839"/>
    </location>
</feature>
<evidence type="ECO:0000313" key="6">
    <source>
        <dbReference type="Proteomes" id="UP000262825"/>
    </source>
</evidence>
<dbReference type="OrthoDB" id="196547at2759"/>
<dbReference type="Pfam" id="PF25889">
    <property type="entry name" value="WHD_Fungal_DR"/>
    <property type="match status" value="1"/>
</dbReference>
<feature type="domain" description="DEP" evidence="4">
    <location>
        <begin position="376"/>
        <end position="457"/>
    </location>
</feature>
<dbReference type="InterPro" id="IPR016137">
    <property type="entry name" value="RGS"/>
</dbReference>
<dbReference type="Pfam" id="PF00610">
    <property type="entry name" value="DEP"/>
    <property type="match status" value="1"/>
</dbReference>
<dbReference type="SUPFAM" id="SSF48097">
    <property type="entry name" value="Regulator of G-protein signaling, RGS"/>
    <property type="match status" value="1"/>
</dbReference>
<dbReference type="InterPro" id="IPR000591">
    <property type="entry name" value="DEP_dom"/>
</dbReference>
<dbReference type="InterPro" id="IPR036305">
    <property type="entry name" value="RGS_sf"/>
</dbReference>
<dbReference type="InterPro" id="IPR036388">
    <property type="entry name" value="WH-like_DNA-bd_sf"/>
</dbReference>
<feature type="compositionally biased region" description="Low complexity" evidence="2">
    <location>
        <begin position="25"/>
        <end position="37"/>
    </location>
</feature>
<accession>A0A376B7L6</accession>
<name>A0A376B7L6_9ASCO</name>
<dbReference type="InterPro" id="IPR058855">
    <property type="entry name" value="RGS1/SST2-like_Fungal-DR"/>
</dbReference>
<dbReference type="GO" id="GO:0009968">
    <property type="term" value="P:negative regulation of signal transduction"/>
    <property type="evidence" value="ECO:0007669"/>
    <property type="project" value="UniProtKB-KW"/>
</dbReference>
<keyword evidence="1" id="KW-0734">Signal transduction inhibitor</keyword>
<evidence type="ECO:0000259" key="4">
    <source>
        <dbReference type="PROSITE" id="PS50186"/>
    </source>
</evidence>
<dbReference type="GO" id="GO:0030695">
    <property type="term" value="F:GTPase regulator activity"/>
    <property type="evidence" value="ECO:0007669"/>
    <property type="project" value="UniProtKB-ARBA"/>
</dbReference>
<dbReference type="EMBL" id="UFAJ01000365">
    <property type="protein sequence ID" value="SSD60484.1"/>
    <property type="molecule type" value="Genomic_DNA"/>
</dbReference>
<dbReference type="PROSITE" id="PS50186">
    <property type="entry name" value="DEP"/>
    <property type="match status" value="1"/>
</dbReference>
<feature type="region of interest" description="Disordered" evidence="2">
    <location>
        <begin position="1"/>
        <end position="37"/>
    </location>
</feature>
<reference evidence="6" key="1">
    <citation type="submission" date="2018-06" db="EMBL/GenBank/DDBJ databases">
        <authorList>
            <person name="Guldener U."/>
        </authorList>
    </citation>
    <scope>NUCLEOTIDE SEQUENCE [LARGE SCALE GENOMIC DNA]</scope>
    <source>
        <strain evidence="6">UTAD17</strain>
    </source>
</reference>
<keyword evidence="6" id="KW-1185">Reference proteome</keyword>